<reference evidence="2 3" key="1">
    <citation type="submission" date="2019-09" db="EMBL/GenBank/DDBJ databases">
        <authorList>
            <person name="Criscuolo A."/>
        </authorList>
    </citation>
    <scope>NUCLEOTIDE SEQUENCE [LARGE SCALE GENOMIC DNA]</scope>
    <source>
        <strain evidence="3">3(2)</strain>
    </source>
</reference>
<dbReference type="Pfam" id="PF00535">
    <property type="entry name" value="Glycos_transf_2"/>
    <property type="match status" value="1"/>
</dbReference>
<proteinExistence type="predicted"/>
<organism evidence="2 3">
    <name type="scientific">Halomonas lysinitropha</name>
    <dbReference type="NCBI Taxonomy" id="2607506"/>
    <lineage>
        <taxon>Bacteria</taxon>
        <taxon>Pseudomonadati</taxon>
        <taxon>Pseudomonadota</taxon>
        <taxon>Gammaproteobacteria</taxon>
        <taxon>Oceanospirillales</taxon>
        <taxon>Halomonadaceae</taxon>
        <taxon>Halomonas</taxon>
    </lineage>
</organism>
<dbReference type="PANTHER" id="PTHR10859:SF91">
    <property type="entry name" value="DOLICHYL-PHOSPHATE BETA-GLUCOSYLTRANSFERASE"/>
    <property type="match status" value="1"/>
</dbReference>
<dbReference type="AlphaFoldDB" id="A0A5K1I8Q9"/>
<dbReference type="GO" id="GO:0016740">
    <property type="term" value="F:transferase activity"/>
    <property type="evidence" value="ECO:0007669"/>
    <property type="project" value="UniProtKB-KW"/>
</dbReference>
<dbReference type="PANTHER" id="PTHR10859">
    <property type="entry name" value="GLYCOSYL TRANSFERASE"/>
    <property type="match status" value="1"/>
</dbReference>
<sequence>MNEPRPCALVPVYDHSATIGSVCAEVSALGLPVILVDDGSHAECAAVLDRLAAKGHHMLRLDTNCGKGAAVRAGLEDAQRLGYTHALQVDADGQHASEDLPGFLAGLGDTPETLVVGYPCYDASVPRARLYGRYATHVWVWINTLSGEIRDSMCGVRLYPVESLNRLLARHSCGDRMTFDTEVLVRWHWAGGTLRNQPVRVHYPRDGVSHFALWRDNRQISAMHARLFCGMLLLRLPRLLARRWRKLAGKAKS</sequence>
<dbReference type="SUPFAM" id="SSF53448">
    <property type="entry name" value="Nucleotide-diphospho-sugar transferases"/>
    <property type="match status" value="1"/>
</dbReference>
<dbReference type="RefSeq" id="WP_151441914.1">
    <property type="nucleotide sequence ID" value="NZ_CABVOU010000014.1"/>
</dbReference>
<dbReference type="InterPro" id="IPR029044">
    <property type="entry name" value="Nucleotide-diphossugar_trans"/>
</dbReference>
<protein>
    <submittedName>
        <fullName evidence="2">N-glycosyltransferase</fullName>
    </submittedName>
</protein>
<evidence type="ECO:0000313" key="2">
    <source>
        <dbReference type="EMBL" id="VVZ94149.1"/>
    </source>
</evidence>
<feature type="domain" description="Glycosyltransferase 2-like" evidence="1">
    <location>
        <begin position="9"/>
        <end position="117"/>
    </location>
</feature>
<evidence type="ECO:0000313" key="3">
    <source>
        <dbReference type="Proteomes" id="UP000326725"/>
    </source>
</evidence>
<dbReference type="EMBL" id="CABVOU010000014">
    <property type="protein sequence ID" value="VVZ94149.1"/>
    <property type="molecule type" value="Genomic_DNA"/>
</dbReference>
<name>A0A5K1I8Q9_9GAMM</name>
<keyword evidence="3" id="KW-1185">Reference proteome</keyword>
<evidence type="ECO:0000259" key="1">
    <source>
        <dbReference type="Pfam" id="PF00535"/>
    </source>
</evidence>
<dbReference type="InterPro" id="IPR001173">
    <property type="entry name" value="Glyco_trans_2-like"/>
</dbReference>
<gene>
    <name evidence="2" type="ORF">HALO32_00199</name>
</gene>
<keyword evidence="2" id="KW-0808">Transferase</keyword>
<dbReference type="GO" id="GO:0006487">
    <property type="term" value="P:protein N-linked glycosylation"/>
    <property type="evidence" value="ECO:0007669"/>
    <property type="project" value="TreeGrafter"/>
</dbReference>
<dbReference type="CDD" id="cd04179">
    <property type="entry name" value="DPM_DPG-synthase_like"/>
    <property type="match status" value="1"/>
</dbReference>
<accession>A0A5K1I8Q9</accession>
<dbReference type="Gene3D" id="3.90.550.10">
    <property type="entry name" value="Spore Coat Polysaccharide Biosynthesis Protein SpsA, Chain A"/>
    <property type="match status" value="1"/>
</dbReference>
<dbReference type="Proteomes" id="UP000326725">
    <property type="component" value="Unassembled WGS sequence"/>
</dbReference>